<feature type="transmembrane region" description="Helical" evidence="7">
    <location>
        <begin position="181"/>
        <end position="202"/>
    </location>
</feature>
<dbReference type="STRING" id="99656.SAMN05421659_11871"/>
<dbReference type="PANTHER" id="PTHR32309">
    <property type="entry name" value="TYROSINE-PROTEIN KINASE"/>
    <property type="match status" value="1"/>
</dbReference>
<keyword evidence="5 7" id="KW-1133">Transmembrane helix</keyword>
<dbReference type="Proteomes" id="UP000199701">
    <property type="component" value="Unassembled WGS sequence"/>
</dbReference>
<feature type="domain" description="Tyrosine-protein kinase G-rich" evidence="9">
    <location>
        <begin position="150"/>
        <end position="200"/>
    </location>
</feature>
<keyword evidence="3" id="KW-1003">Cell membrane</keyword>
<evidence type="ECO:0000256" key="4">
    <source>
        <dbReference type="ARBA" id="ARBA00022692"/>
    </source>
</evidence>
<feature type="domain" description="Polysaccharide chain length determinant N-terminal" evidence="8">
    <location>
        <begin position="10"/>
        <end position="100"/>
    </location>
</feature>
<evidence type="ECO:0000256" key="2">
    <source>
        <dbReference type="ARBA" id="ARBA00006683"/>
    </source>
</evidence>
<reference evidence="10 11" key="1">
    <citation type="submission" date="2016-10" db="EMBL/GenBank/DDBJ databases">
        <authorList>
            <person name="de Groot N.N."/>
        </authorList>
    </citation>
    <scope>NUCLEOTIDE SEQUENCE [LARGE SCALE GENOMIC DNA]</scope>
    <source>
        <strain evidence="10 11">DSM 9179</strain>
    </source>
</reference>
<proteinExistence type="inferred from homology"/>
<evidence type="ECO:0000313" key="11">
    <source>
        <dbReference type="Proteomes" id="UP000199701"/>
    </source>
</evidence>
<dbReference type="InterPro" id="IPR003856">
    <property type="entry name" value="LPS_length_determ_N"/>
</dbReference>
<dbReference type="GO" id="GO:0005886">
    <property type="term" value="C:plasma membrane"/>
    <property type="evidence" value="ECO:0007669"/>
    <property type="project" value="UniProtKB-SubCell"/>
</dbReference>
<dbReference type="GO" id="GO:0004713">
    <property type="term" value="F:protein tyrosine kinase activity"/>
    <property type="evidence" value="ECO:0007669"/>
    <property type="project" value="TreeGrafter"/>
</dbReference>
<evidence type="ECO:0000259" key="8">
    <source>
        <dbReference type="Pfam" id="PF02706"/>
    </source>
</evidence>
<dbReference type="EMBL" id="FOJI01000018">
    <property type="protein sequence ID" value="SEW42092.1"/>
    <property type="molecule type" value="Genomic_DNA"/>
</dbReference>
<keyword evidence="11" id="KW-1185">Reference proteome</keyword>
<dbReference type="InterPro" id="IPR032807">
    <property type="entry name" value="GNVR"/>
</dbReference>
<dbReference type="InterPro" id="IPR050445">
    <property type="entry name" value="Bact_polysacc_biosynth/exp"/>
</dbReference>
<comment type="subcellular location">
    <subcellularLocation>
        <location evidence="1">Cell membrane</location>
        <topology evidence="1">Multi-pass membrane protein</topology>
    </subcellularLocation>
</comment>
<dbReference type="RefSeq" id="WP_170841479.1">
    <property type="nucleotide sequence ID" value="NZ_FOJI01000018.1"/>
</dbReference>
<gene>
    <name evidence="10" type="ORF">SAMN05421659_11871</name>
</gene>
<evidence type="ECO:0000256" key="1">
    <source>
        <dbReference type="ARBA" id="ARBA00004651"/>
    </source>
</evidence>
<dbReference type="Pfam" id="PF13807">
    <property type="entry name" value="GNVR"/>
    <property type="match status" value="1"/>
</dbReference>
<organism evidence="10 11">
    <name type="scientific">[Clostridium] fimetarium</name>
    <dbReference type="NCBI Taxonomy" id="99656"/>
    <lineage>
        <taxon>Bacteria</taxon>
        <taxon>Bacillati</taxon>
        <taxon>Bacillota</taxon>
        <taxon>Clostridia</taxon>
        <taxon>Lachnospirales</taxon>
        <taxon>Lachnospiraceae</taxon>
    </lineage>
</organism>
<evidence type="ECO:0000256" key="3">
    <source>
        <dbReference type="ARBA" id="ARBA00022475"/>
    </source>
</evidence>
<keyword evidence="4 7" id="KW-0812">Transmembrane</keyword>
<keyword evidence="6 7" id="KW-0472">Membrane</keyword>
<dbReference type="Pfam" id="PF02706">
    <property type="entry name" value="Wzz"/>
    <property type="match status" value="1"/>
</dbReference>
<dbReference type="AlphaFoldDB" id="A0A1I0RLZ8"/>
<evidence type="ECO:0000256" key="7">
    <source>
        <dbReference type="SAM" id="Phobius"/>
    </source>
</evidence>
<sequence length="255" mass="28421">MEINRQSDEDEIDIGRIAAVLLQKIVIIIVTGVIVGLIAFLISKLYLKPVYESTTMLYVLNRQSQTTTTYSDIQSSSQLTKDYKLLITSRTVMERVIGELNLDITASQLASSISVVTPQDTRILKIVVKNNDQYKAKEIADKVAQISSDSICTTMQIEDVNIVDKADFPISPVSPNVKKNMVLGGILGILLASAIIVIRYFMDDTIRSSEEIERYIGIGTLALIPIAEETNDEKKIKKKVMKDKNKKKKVPQIVT</sequence>
<evidence type="ECO:0000313" key="10">
    <source>
        <dbReference type="EMBL" id="SEW42092.1"/>
    </source>
</evidence>
<name>A0A1I0RLZ8_9FIRM</name>
<evidence type="ECO:0000256" key="5">
    <source>
        <dbReference type="ARBA" id="ARBA00022989"/>
    </source>
</evidence>
<evidence type="ECO:0000259" key="9">
    <source>
        <dbReference type="Pfam" id="PF13807"/>
    </source>
</evidence>
<dbReference type="PANTHER" id="PTHR32309:SF13">
    <property type="entry name" value="FERRIC ENTEROBACTIN TRANSPORT PROTEIN FEPE"/>
    <property type="match status" value="1"/>
</dbReference>
<protein>
    <submittedName>
        <fullName evidence="10">Capsular polysaccharide biosynthesis protein</fullName>
    </submittedName>
</protein>
<accession>A0A1I0RLZ8</accession>
<evidence type="ECO:0000256" key="6">
    <source>
        <dbReference type="ARBA" id="ARBA00023136"/>
    </source>
</evidence>
<feature type="transmembrane region" description="Helical" evidence="7">
    <location>
        <begin position="25"/>
        <end position="47"/>
    </location>
</feature>
<comment type="similarity">
    <text evidence="2">Belongs to the CpsC/CapA family.</text>
</comment>